<accession>A0ABQ4N5Z8</accession>
<proteinExistence type="predicted"/>
<comment type="caution">
    <text evidence="1">The sequence shown here is derived from an EMBL/GenBank/DDBJ whole genome shotgun (WGS) entry which is preliminary data.</text>
</comment>
<dbReference type="EMBL" id="BOVJ01000067">
    <property type="protein sequence ID" value="GIQ63595.1"/>
    <property type="molecule type" value="Genomic_DNA"/>
</dbReference>
<name>A0ABQ4N5Z8_9BACL</name>
<evidence type="ECO:0008006" key="3">
    <source>
        <dbReference type="Google" id="ProtNLM"/>
    </source>
</evidence>
<dbReference type="Proteomes" id="UP000680304">
    <property type="component" value="Unassembled WGS sequence"/>
</dbReference>
<gene>
    <name evidence="1" type="ORF">PACILC2_21630</name>
</gene>
<organism evidence="1 2">
    <name type="scientific">Paenibacillus cisolokensis</name>
    <dbReference type="NCBI Taxonomy" id="1658519"/>
    <lineage>
        <taxon>Bacteria</taxon>
        <taxon>Bacillati</taxon>
        <taxon>Bacillota</taxon>
        <taxon>Bacilli</taxon>
        <taxon>Bacillales</taxon>
        <taxon>Paenibacillaceae</taxon>
        <taxon>Paenibacillus</taxon>
    </lineage>
</organism>
<keyword evidence="2" id="KW-1185">Reference proteome</keyword>
<sequence length="103" mass="12062">MITKIWRLTPEQIADYKPGMDLGEPHEVKDVPVIVYISDLDEAKRRAARGNQTKAKRKSLLTARLYDSLRRDGYSDQEIAKQYGIKHKTLTAYKSLWRKREEL</sequence>
<evidence type="ECO:0000313" key="2">
    <source>
        <dbReference type="Proteomes" id="UP000680304"/>
    </source>
</evidence>
<reference evidence="1 2" key="1">
    <citation type="submission" date="2021-04" db="EMBL/GenBank/DDBJ databases">
        <title>Draft genome sequence of Paenibacillus cisolokensis, LC2-13A.</title>
        <authorList>
            <person name="Uke A."/>
            <person name="Chhe C."/>
            <person name="Baramee S."/>
            <person name="Kosugi A."/>
        </authorList>
    </citation>
    <scope>NUCLEOTIDE SEQUENCE [LARGE SCALE GENOMIC DNA]</scope>
    <source>
        <strain evidence="1 2">LC2-13A</strain>
    </source>
</reference>
<dbReference type="RefSeq" id="WP_213528695.1">
    <property type="nucleotide sequence ID" value="NZ_BOVJ01000067.1"/>
</dbReference>
<protein>
    <recommendedName>
        <fullName evidence="3">Resolvase HTH domain-containing protein</fullName>
    </recommendedName>
</protein>
<evidence type="ECO:0000313" key="1">
    <source>
        <dbReference type="EMBL" id="GIQ63595.1"/>
    </source>
</evidence>